<dbReference type="Gene3D" id="1.25.40.20">
    <property type="entry name" value="Ankyrin repeat-containing domain"/>
    <property type="match status" value="2"/>
</dbReference>
<dbReference type="EMBL" id="JAPFFF010000043">
    <property type="protein sequence ID" value="KAK8840956.1"/>
    <property type="molecule type" value="Genomic_DNA"/>
</dbReference>
<reference evidence="3 4" key="1">
    <citation type="submission" date="2024-04" db="EMBL/GenBank/DDBJ databases">
        <title>Tritrichomonas musculus Genome.</title>
        <authorList>
            <person name="Alves-Ferreira E."/>
            <person name="Grigg M."/>
            <person name="Lorenzi H."/>
            <person name="Galac M."/>
        </authorList>
    </citation>
    <scope>NUCLEOTIDE SEQUENCE [LARGE SCALE GENOMIC DNA]</scope>
    <source>
        <strain evidence="3 4">EAF2021</strain>
    </source>
</reference>
<accession>A0ABR2H464</accession>
<dbReference type="PANTHER" id="PTHR24198:SF165">
    <property type="entry name" value="ANKYRIN REPEAT-CONTAINING PROTEIN-RELATED"/>
    <property type="match status" value="1"/>
</dbReference>
<evidence type="ECO:0008006" key="5">
    <source>
        <dbReference type="Google" id="ProtNLM"/>
    </source>
</evidence>
<proteinExistence type="predicted"/>
<dbReference type="Pfam" id="PF12796">
    <property type="entry name" value="Ank_2"/>
    <property type="match status" value="2"/>
</dbReference>
<protein>
    <recommendedName>
        <fullName evidence="5">DUF3447 domain-containing protein</fullName>
    </recommendedName>
</protein>
<dbReference type="Proteomes" id="UP001470230">
    <property type="component" value="Unassembled WGS sequence"/>
</dbReference>
<dbReference type="InterPro" id="IPR002110">
    <property type="entry name" value="Ankyrin_rpt"/>
</dbReference>
<evidence type="ECO:0000256" key="1">
    <source>
        <dbReference type="ARBA" id="ARBA00022737"/>
    </source>
</evidence>
<comment type="caution">
    <text evidence="3">The sequence shown here is derived from an EMBL/GenBank/DDBJ whole genome shotgun (WGS) entry which is preliminary data.</text>
</comment>
<keyword evidence="4" id="KW-1185">Reference proteome</keyword>
<dbReference type="InterPro" id="IPR036770">
    <property type="entry name" value="Ankyrin_rpt-contain_sf"/>
</dbReference>
<dbReference type="SMART" id="SM00248">
    <property type="entry name" value="ANK"/>
    <property type="match status" value="6"/>
</dbReference>
<organism evidence="3 4">
    <name type="scientific">Tritrichomonas musculus</name>
    <dbReference type="NCBI Taxonomy" id="1915356"/>
    <lineage>
        <taxon>Eukaryota</taxon>
        <taxon>Metamonada</taxon>
        <taxon>Parabasalia</taxon>
        <taxon>Tritrichomonadida</taxon>
        <taxon>Tritrichomonadidae</taxon>
        <taxon>Tritrichomonas</taxon>
    </lineage>
</organism>
<evidence type="ECO:0000313" key="4">
    <source>
        <dbReference type="Proteomes" id="UP001470230"/>
    </source>
</evidence>
<dbReference type="SUPFAM" id="SSF48403">
    <property type="entry name" value="Ankyrin repeat"/>
    <property type="match status" value="2"/>
</dbReference>
<dbReference type="PANTHER" id="PTHR24198">
    <property type="entry name" value="ANKYRIN REPEAT AND PROTEIN KINASE DOMAIN-CONTAINING PROTEIN"/>
    <property type="match status" value="1"/>
</dbReference>
<gene>
    <name evidence="3" type="ORF">M9Y10_027789</name>
</gene>
<keyword evidence="1" id="KW-0677">Repeat</keyword>
<name>A0ABR2H464_9EUKA</name>
<evidence type="ECO:0000256" key="2">
    <source>
        <dbReference type="ARBA" id="ARBA00023043"/>
    </source>
</evidence>
<sequence>MDCISFAQRYIQEKQEMQQTLLNYIDNEENVEEYYSNLLTLIKVKQITEDKSELKIFLNLLIRIANFHYRSSDFFSKIEKILFDFKEDIMKHLTNSEIFNLFQSNKRILLFLFENKIIIFDHYIYLKIYEEDEYLSYFYPEISDYNKNNKSEGLKLSSDTMKPLIELISSNIEEFNSKRKIGENDTYICQLIRNDDIDGFISYFNKNNISINSHIQNSIFDTNHYMTHFNKTTLIDYASFFGSIQIFRYLFKNKATITYYTFPLAFHGRNPEIILLIEKHDSNKSFLEKWPKSIKCFHNEVANYIIQNYFLNDSEIQSKLESEITYLAIKYHNFDFITLNNNIYQYINEFCKYGFTPLVNNLIEETDAIQCIYSDLYYLETRCSLLYNIIKNEHFEIMKMLLEKKLIDINAEFYYLNIKKSIQYEYNLLFFAASQNNYEMVKFLISQPDIDINYQHTYCNVLSLQRVVQEFKRIEKDSKSFWETKNDSFNIESLKIIHDFNCSSPHTPLKKTALQLSVEYKTKKIVEILLNHPDINVNCEMIIQRNLVFYSVSDWNILIERAIQITKTPLITAIENEDLETVGILLSHPKIDVNLNFTSDIKYLYKCFHRSNKEKNNFTDFLHERKTPLCAAIITNNYELVKLLLTNDDIDINVQSVLINNFPHYFLSYDFSLEERDPTNFQKYFSAITEEATNPVKLATKQNNNDILNLLNNK</sequence>
<dbReference type="Pfam" id="PF00023">
    <property type="entry name" value="Ank"/>
    <property type="match status" value="1"/>
</dbReference>
<evidence type="ECO:0000313" key="3">
    <source>
        <dbReference type="EMBL" id="KAK8840956.1"/>
    </source>
</evidence>
<keyword evidence="2" id="KW-0040">ANK repeat</keyword>